<dbReference type="PANTHER" id="PTHR46211">
    <property type="entry name" value="GLYCEROPHOSPHORYL DIESTER PHOSPHODIESTERASE"/>
    <property type="match status" value="1"/>
</dbReference>
<evidence type="ECO:0000256" key="1">
    <source>
        <dbReference type="SAM" id="SignalP"/>
    </source>
</evidence>
<keyword evidence="4" id="KW-1185">Reference proteome</keyword>
<dbReference type="PROSITE" id="PS51704">
    <property type="entry name" value="GP_PDE"/>
    <property type="match status" value="1"/>
</dbReference>
<protein>
    <recommendedName>
        <fullName evidence="2">GP-PDE domain-containing protein</fullName>
    </recommendedName>
</protein>
<keyword evidence="1" id="KW-0732">Signal</keyword>
<proteinExistence type="predicted"/>
<name>A0ABR8PME7_9BACL</name>
<comment type="caution">
    <text evidence="3">The sequence shown here is derived from an EMBL/GenBank/DDBJ whole genome shotgun (WGS) entry which is preliminary data.</text>
</comment>
<evidence type="ECO:0000313" key="3">
    <source>
        <dbReference type="EMBL" id="MBD7909329.1"/>
    </source>
</evidence>
<accession>A0ABR8PME7</accession>
<evidence type="ECO:0000313" key="4">
    <source>
        <dbReference type="Proteomes" id="UP000659496"/>
    </source>
</evidence>
<feature type="domain" description="GP-PDE" evidence="2">
    <location>
        <begin position="32"/>
        <end position="283"/>
    </location>
</feature>
<dbReference type="EMBL" id="JACSQY010000012">
    <property type="protein sequence ID" value="MBD7909329.1"/>
    <property type="molecule type" value="Genomic_DNA"/>
</dbReference>
<dbReference type="Proteomes" id="UP000659496">
    <property type="component" value="Unassembled WGS sequence"/>
</dbReference>
<reference evidence="3 4" key="1">
    <citation type="submission" date="2020-08" db="EMBL/GenBank/DDBJ databases">
        <title>A Genomic Blueprint of the Chicken Gut Microbiome.</title>
        <authorList>
            <person name="Gilroy R."/>
            <person name="Ravi A."/>
            <person name="Getino M."/>
            <person name="Pursley I."/>
            <person name="Horton D.L."/>
            <person name="Alikhan N.-F."/>
            <person name="Baker D."/>
            <person name="Gharbi K."/>
            <person name="Hall N."/>
            <person name="Watson M."/>
            <person name="Adriaenssens E.M."/>
            <person name="Foster-Nyarko E."/>
            <person name="Jarju S."/>
            <person name="Secka A."/>
            <person name="Antonio M."/>
            <person name="Oren A."/>
            <person name="Chaudhuri R."/>
            <person name="La Ragione R.M."/>
            <person name="Hildebrand F."/>
            <person name="Pallen M.J."/>
        </authorList>
    </citation>
    <scope>NUCLEOTIDE SEQUENCE [LARGE SCALE GENOMIC DNA]</scope>
    <source>
        <strain evidence="3 4">Sa3CUA8</strain>
    </source>
</reference>
<dbReference type="InterPro" id="IPR017946">
    <property type="entry name" value="PLC-like_Pdiesterase_TIM-brl"/>
</dbReference>
<dbReference type="PROSITE" id="PS51257">
    <property type="entry name" value="PROKAR_LIPOPROTEIN"/>
    <property type="match status" value="1"/>
</dbReference>
<sequence length="290" mass="32377">MKVKQIAFLLILFLSSCSPASKQPVSLPSEPFLVIAHRGASAYAPAHTFPSYELAIDMGAHYIELDLQRTKDGKLIVLHNDSIELNGNEMEIEEITSDTLGAFKPAEEFNQPSNQFASQRFASLRVPSLEQVLREFGDQTNYYIEIKSPERYPGIEQQLIDQLDGHHLLNREDPLPKVIIQSFSSDSLKKVHELSPSTPLIQLYSFKEKADLPTSKLKRVTRYASGIGVNSMAVTEHLVKTVHQSGLAIHPFTVNDPEHAAALISMGVDGVFTDKPDLILHLLSQEYEQD</sequence>
<dbReference type="Pfam" id="PF03009">
    <property type="entry name" value="GDPD"/>
    <property type="match status" value="1"/>
</dbReference>
<feature type="chain" id="PRO_5046657784" description="GP-PDE domain-containing protein" evidence="1">
    <location>
        <begin position="23"/>
        <end position="290"/>
    </location>
</feature>
<feature type="signal peptide" evidence="1">
    <location>
        <begin position="1"/>
        <end position="22"/>
    </location>
</feature>
<dbReference type="Gene3D" id="3.20.20.190">
    <property type="entry name" value="Phosphatidylinositol (PI) phosphodiesterase"/>
    <property type="match status" value="1"/>
</dbReference>
<organism evidence="3 4">
    <name type="scientific">Sporosarcina gallistercoris</name>
    <dbReference type="NCBI Taxonomy" id="2762245"/>
    <lineage>
        <taxon>Bacteria</taxon>
        <taxon>Bacillati</taxon>
        <taxon>Bacillota</taxon>
        <taxon>Bacilli</taxon>
        <taxon>Bacillales</taxon>
        <taxon>Caryophanaceae</taxon>
        <taxon>Sporosarcina</taxon>
    </lineage>
</organism>
<gene>
    <name evidence="3" type="ORF">H9659_13415</name>
</gene>
<dbReference type="SUPFAM" id="SSF51695">
    <property type="entry name" value="PLC-like phosphodiesterases"/>
    <property type="match status" value="1"/>
</dbReference>
<evidence type="ECO:0000259" key="2">
    <source>
        <dbReference type="PROSITE" id="PS51704"/>
    </source>
</evidence>
<dbReference type="RefSeq" id="WP_191691422.1">
    <property type="nucleotide sequence ID" value="NZ_JACSQY010000012.1"/>
</dbReference>
<dbReference type="InterPro" id="IPR030395">
    <property type="entry name" value="GP_PDE_dom"/>
</dbReference>
<dbReference type="PANTHER" id="PTHR46211:SF7">
    <property type="entry name" value="GLYCEROPHOSPHODIESTER PHOSPHODIESTERASE"/>
    <property type="match status" value="1"/>
</dbReference>